<accession>A0ABY7AHR8</accession>
<dbReference type="Proteomes" id="UP001163726">
    <property type="component" value="Chromosome"/>
</dbReference>
<keyword evidence="1" id="KW-0812">Transmembrane</keyword>
<sequence>MSKLIQAAVASGLLILGVGQASAGLYESNQVIQSQEYSFNKNQILSYVDSEQVQNKLTELGISVADAKNRIANMTHEELASLNQQLNEDAVAGGIVGTIITVLVVVAVLDVMGITDVYPFIRPL</sequence>
<gene>
    <name evidence="3" type="ORF">OLW01_08175</name>
</gene>
<keyword evidence="1" id="KW-1133">Transmembrane helix</keyword>
<feature type="transmembrane region" description="Helical" evidence="1">
    <location>
        <begin position="90"/>
        <end position="112"/>
    </location>
</feature>
<reference evidence="3" key="1">
    <citation type="submission" date="2022-10" db="EMBL/GenBank/DDBJ databases">
        <title>Catenovulum adriacola sp. nov. isolated in the Harbour of Susak.</title>
        <authorList>
            <person name="Schoch T."/>
            <person name="Reich S.J."/>
            <person name="Stoeferle S."/>
            <person name="Flaiz M."/>
            <person name="Kazda M."/>
            <person name="Riedel C.U."/>
            <person name="Duerre P."/>
        </authorList>
    </citation>
    <scope>NUCLEOTIDE SEQUENCE</scope>
    <source>
        <strain evidence="3">TS8</strain>
    </source>
</reference>
<feature type="signal peptide" evidence="2">
    <location>
        <begin position="1"/>
        <end position="23"/>
    </location>
</feature>
<feature type="chain" id="PRO_5046329878" evidence="2">
    <location>
        <begin position="24"/>
        <end position="124"/>
    </location>
</feature>
<evidence type="ECO:0000313" key="4">
    <source>
        <dbReference type="Proteomes" id="UP001163726"/>
    </source>
</evidence>
<dbReference type="RefSeq" id="WP_268073355.1">
    <property type="nucleotide sequence ID" value="NZ_CP109965.1"/>
</dbReference>
<evidence type="ECO:0000313" key="3">
    <source>
        <dbReference type="EMBL" id="WAJ69163.1"/>
    </source>
</evidence>
<keyword evidence="2" id="KW-0732">Signal</keyword>
<keyword evidence="1" id="KW-0472">Membrane</keyword>
<name>A0ABY7AHR8_9ALTE</name>
<dbReference type="InterPro" id="IPR046735">
    <property type="entry name" value="PA2779-like"/>
</dbReference>
<proteinExistence type="predicted"/>
<organism evidence="3 4">
    <name type="scientific">Catenovulum adriaticum</name>
    <dbReference type="NCBI Taxonomy" id="2984846"/>
    <lineage>
        <taxon>Bacteria</taxon>
        <taxon>Pseudomonadati</taxon>
        <taxon>Pseudomonadota</taxon>
        <taxon>Gammaproteobacteria</taxon>
        <taxon>Alteromonadales</taxon>
        <taxon>Alteromonadaceae</taxon>
        <taxon>Catenovulum</taxon>
    </lineage>
</organism>
<evidence type="ECO:0000256" key="2">
    <source>
        <dbReference type="SAM" id="SignalP"/>
    </source>
</evidence>
<keyword evidence="4" id="KW-1185">Reference proteome</keyword>
<protein>
    <submittedName>
        <fullName evidence="3">PA2779 family protein</fullName>
    </submittedName>
</protein>
<evidence type="ECO:0000256" key="1">
    <source>
        <dbReference type="SAM" id="Phobius"/>
    </source>
</evidence>
<dbReference type="NCBIfam" id="NF033919">
    <property type="entry name" value="PA2779_fam"/>
    <property type="match status" value="1"/>
</dbReference>
<dbReference type="EMBL" id="CP109965">
    <property type="protein sequence ID" value="WAJ69163.1"/>
    <property type="molecule type" value="Genomic_DNA"/>
</dbReference>
<dbReference type="Pfam" id="PF20332">
    <property type="entry name" value="DUF6627"/>
    <property type="match status" value="1"/>
</dbReference>